<evidence type="ECO:0000313" key="10">
    <source>
        <dbReference type="Proteomes" id="UP000652761"/>
    </source>
</evidence>
<evidence type="ECO:0000259" key="8">
    <source>
        <dbReference type="PROSITE" id="PS51032"/>
    </source>
</evidence>
<feature type="compositionally biased region" description="Low complexity" evidence="7">
    <location>
        <begin position="63"/>
        <end position="89"/>
    </location>
</feature>
<dbReference type="SMART" id="SM00380">
    <property type="entry name" value="AP2"/>
    <property type="match status" value="1"/>
</dbReference>
<feature type="region of interest" description="Disordered" evidence="7">
    <location>
        <begin position="230"/>
        <end position="295"/>
    </location>
</feature>
<evidence type="ECO:0000256" key="4">
    <source>
        <dbReference type="ARBA" id="ARBA00023163"/>
    </source>
</evidence>
<proteinExistence type="inferred from homology"/>
<keyword evidence="2" id="KW-0805">Transcription regulation</keyword>
<dbReference type="Gene3D" id="3.30.730.10">
    <property type="entry name" value="AP2/ERF domain"/>
    <property type="match status" value="1"/>
</dbReference>
<comment type="caution">
    <text evidence="9">The sequence shown here is derived from an EMBL/GenBank/DDBJ whole genome shotgun (WGS) entry which is preliminary data.</text>
</comment>
<dbReference type="InterPro" id="IPR001471">
    <property type="entry name" value="AP2/ERF_dom"/>
</dbReference>
<dbReference type="PANTHER" id="PTHR31241:SF24">
    <property type="entry name" value="ETHYLENE-RESPONSIVE TRANSCRIPTION FACTOR ABI4"/>
    <property type="match status" value="1"/>
</dbReference>
<keyword evidence="10" id="KW-1185">Reference proteome</keyword>
<dbReference type="PRINTS" id="PR00367">
    <property type="entry name" value="ETHRSPELEMNT"/>
</dbReference>
<dbReference type="InterPro" id="IPR016177">
    <property type="entry name" value="DNA-bd_dom_sf"/>
</dbReference>
<dbReference type="Proteomes" id="UP000652761">
    <property type="component" value="Unassembled WGS sequence"/>
</dbReference>
<dbReference type="PANTHER" id="PTHR31241">
    <property type="entry name" value="DEHYDRATION-RESPONSIVE ELEMENT-BINDING PROTEIN 2C"/>
    <property type="match status" value="1"/>
</dbReference>
<dbReference type="SUPFAM" id="SSF54171">
    <property type="entry name" value="DNA-binding domain"/>
    <property type="match status" value="1"/>
</dbReference>
<name>A0A843WMK0_COLES</name>
<keyword evidence="5" id="KW-0539">Nucleus</keyword>
<dbReference type="PROSITE" id="PS51032">
    <property type="entry name" value="AP2_ERF"/>
    <property type="match status" value="1"/>
</dbReference>
<evidence type="ECO:0000256" key="5">
    <source>
        <dbReference type="ARBA" id="ARBA00023242"/>
    </source>
</evidence>
<dbReference type="EMBL" id="NMUH01004230">
    <property type="protein sequence ID" value="MQM08886.1"/>
    <property type="molecule type" value="Genomic_DNA"/>
</dbReference>
<comment type="subcellular location">
    <subcellularLocation>
        <location evidence="1">Nucleus</location>
    </subcellularLocation>
</comment>
<dbReference type="GO" id="GO:0045893">
    <property type="term" value="P:positive regulation of DNA-templated transcription"/>
    <property type="evidence" value="ECO:0007669"/>
    <property type="project" value="TreeGrafter"/>
</dbReference>
<accession>A0A843WMK0</accession>
<feature type="domain" description="AP2/ERF" evidence="8">
    <location>
        <begin position="104"/>
        <end position="161"/>
    </location>
</feature>
<dbReference type="OrthoDB" id="1938645at2759"/>
<organism evidence="9 10">
    <name type="scientific">Colocasia esculenta</name>
    <name type="common">Wild taro</name>
    <name type="synonym">Arum esculentum</name>
    <dbReference type="NCBI Taxonomy" id="4460"/>
    <lineage>
        <taxon>Eukaryota</taxon>
        <taxon>Viridiplantae</taxon>
        <taxon>Streptophyta</taxon>
        <taxon>Embryophyta</taxon>
        <taxon>Tracheophyta</taxon>
        <taxon>Spermatophyta</taxon>
        <taxon>Magnoliopsida</taxon>
        <taxon>Liliopsida</taxon>
        <taxon>Araceae</taxon>
        <taxon>Aroideae</taxon>
        <taxon>Colocasieae</taxon>
        <taxon>Colocasia</taxon>
    </lineage>
</organism>
<dbReference type="GO" id="GO:0000976">
    <property type="term" value="F:transcription cis-regulatory region binding"/>
    <property type="evidence" value="ECO:0007669"/>
    <property type="project" value="TreeGrafter"/>
</dbReference>
<dbReference type="AlphaFoldDB" id="A0A843WMK0"/>
<keyword evidence="3" id="KW-0238">DNA-binding</keyword>
<evidence type="ECO:0000256" key="6">
    <source>
        <dbReference type="ARBA" id="ARBA00024343"/>
    </source>
</evidence>
<feature type="compositionally biased region" description="Low complexity" evidence="7">
    <location>
        <begin position="276"/>
        <end position="292"/>
    </location>
</feature>
<dbReference type="Pfam" id="PF00847">
    <property type="entry name" value="AP2"/>
    <property type="match status" value="1"/>
</dbReference>
<evidence type="ECO:0000256" key="7">
    <source>
        <dbReference type="SAM" id="MobiDB-lite"/>
    </source>
</evidence>
<dbReference type="FunFam" id="3.30.730.10:FF:000001">
    <property type="entry name" value="Ethylene-responsive transcription factor 2"/>
    <property type="match status" value="1"/>
</dbReference>
<comment type="similarity">
    <text evidence="6">Belongs to the AP2/ERF transcription factor family. ERF subfamily.</text>
</comment>
<evidence type="ECO:0000256" key="3">
    <source>
        <dbReference type="ARBA" id="ARBA00023125"/>
    </source>
</evidence>
<sequence length="371" mass="39008">MLHLPPELRYLQGGCWQGSSRNIAGYTGGGDDDVDRADSVTKMDAAGRQCPIELYHHQHHQSRLSSLQGSSGNNESHGSSSAKSSGSSSRRGRSKGGPDNGRFRYRGVRQRSWGKWVAEIREPRRRARRWLGTFPTAEDAARAYDRAALFFYGPRAQLNLQPTSTPSPCAGGGSVGASLTATLRPILPRPAGFPFSVLPSRRPLAPPPAAARHLCPNTFDVPAAATFSESSSESALCNPNVHQQHHQQPQRPPAPAEEAAHGDAHQTPISSYEEIGSPGPSAGSSPSISCGPVVSAADHDSSLSTSLVAGFEATGGLPEVDALLQEHGGLGSPTSWPYVGGDYATPLWDDADAFLFDLTSLGEGLGGSGGG</sequence>
<evidence type="ECO:0000256" key="1">
    <source>
        <dbReference type="ARBA" id="ARBA00004123"/>
    </source>
</evidence>
<evidence type="ECO:0000313" key="9">
    <source>
        <dbReference type="EMBL" id="MQM08886.1"/>
    </source>
</evidence>
<dbReference type="GO" id="GO:0006950">
    <property type="term" value="P:response to stress"/>
    <property type="evidence" value="ECO:0007669"/>
    <property type="project" value="TreeGrafter"/>
</dbReference>
<evidence type="ECO:0000256" key="2">
    <source>
        <dbReference type="ARBA" id="ARBA00023015"/>
    </source>
</evidence>
<dbReference type="CDD" id="cd00018">
    <property type="entry name" value="AP2"/>
    <property type="match status" value="1"/>
</dbReference>
<protein>
    <recommendedName>
        <fullName evidence="8">AP2/ERF domain-containing protein</fullName>
    </recommendedName>
</protein>
<feature type="region of interest" description="Disordered" evidence="7">
    <location>
        <begin position="58"/>
        <end position="105"/>
    </location>
</feature>
<dbReference type="InterPro" id="IPR036955">
    <property type="entry name" value="AP2/ERF_dom_sf"/>
</dbReference>
<keyword evidence="4" id="KW-0804">Transcription</keyword>
<gene>
    <name evidence="9" type="ORF">Taro_041744</name>
</gene>
<dbReference type="GO" id="GO:0003700">
    <property type="term" value="F:DNA-binding transcription factor activity"/>
    <property type="evidence" value="ECO:0007669"/>
    <property type="project" value="InterPro"/>
</dbReference>
<dbReference type="GO" id="GO:0005634">
    <property type="term" value="C:nucleus"/>
    <property type="evidence" value="ECO:0007669"/>
    <property type="project" value="UniProtKB-SubCell"/>
</dbReference>
<reference evidence="9" key="1">
    <citation type="submission" date="2017-07" db="EMBL/GenBank/DDBJ databases">
        <title>Taro Niue Genome Assembly and Annotation.</title>
        <authorList>
            <person name="Atibalentja N."/>
            <person name="Keating K."/>
            <person name="Fields C.J."/>
        </authorList>
    </citation>
    <scope>NUCLEOTIDE SEQUENCE</scope>
    <source>
        <strain evidence="9">Niue_2</strain>
        <tissue evidence="9">Leaf</tissue>
    </source>
</reference>